<sequence>MTFSPPPFRQGSRIICPFLTLLFASSPGSGPNTRKPSGRGGHSLFCPGVSSAYHHRPWLVRRGEPPETIDPCFVSPPVLRHGGHPRAFWKQRI</sequence>
<reference evidence="2" key="1">
    <citation type="journal article" date="2021" name="Nat. Commun.">
        <title>Genetic determinants of endophytism in the Arabidopsis root mycobiome.</title>
        <authorList>
            <person name="Mesny F."/>
            <person name="Miyauchi S."/>
            <person name="Thiergart T."/>
            <person name="Pickel B."/>
            <person name="Atanasova L."/>
            <person name="Karlsson M."/>
            <person name="Huettel B."/>
            <person name="Barry K.W."/>
            <person name="Haridas S."/>
            <person name="Chen C."/>
            <person name="Bauer D."/>
            <person name="Andreopoulos W."/>
            <person name="Pangilinan J."/>
            <person name="LaButti K."/>
            <person name="Riley R."/>
            <person name="Lipzen A."/>
            <person name="Clum A."/>
            <person name="Drula E."/>
            <person name="Henrissat B."/>
            <person name="Kohler A."/>
            <person name="Grigoriev I.V."/>
            <person name="Martin F.M."/>
            <person name="Hacquard S."/>
        </authorList>
    </citation>
    <scope>NUCLEOTIDE SEQUENCE</scope>
    <source>
        <strain evidence="2">MPI-SDFR-AT-0117</strain>
    </source>
</reference>
<dbReference type="AlphaFoldDB" id="A0A9P8VLC4"/>
<evidence type="ECO:0000256" key="1">
    <source>
        <dbReference type="SAM" id="SignalP"/>
    </source>
</evidence>
<feature type="chain" id="PRO_5040501007" description="Secreted protein" evidence="1">
    <location>
        <begin position="31"/>
        <end position="93"/>
    </location>
</feature>
<accession>A0A9P8VLC4</accession>
<keyword evidence="3" id="KW-1185">Reference proteome</keyword>
<protein>
    <recommendedName>
        <fullName evidence="4">Secreted protein</fullName>
    </recommendedName>
</protein>
<gene>
    <name evidence="2" type="ORF">F5X68DRAFT_198818</name>
</gene>
<evidence type="ECO:0000313" key="3">
    <source>
        <dbReference type="Proteomes" id="UP000770015"/>
    </source>
</evidence>
<evidence type="ECO:0008006" key="4">
    <source>
        <dbReference type="Google" id="ProtNLM"/>
    </source>
</evidence>
<proteinExistence type="predicted"/>
<dbReference type="Proteomes" id="UP000770015">
    <property type="component" value="Unassembled WGS sequence"/>
</dbReference>
<dbReference type="EMBL" id="JAGSXJ010000002">
    <property type="protein sequence ID" value="KAH6695724.1"/>
    <property type="molecule type" value="Genomic_DNA"/>
</dbReference>
<evidence type="ECO:0000313" key="2">
    <source>
        <dbReference type="EMBL" id="KAH6695724.1"/>
    </source>
</evidence>
<comment type="caution">
    <text evidence="2">The sequence shown here is derived from an EMBL/GenBank/DDBJ whole genome shotgun (WGS) entry which is preliminary data.</text>
</comment>
<organism evidence="2 3">
    <name type="scientific">Plectosphaerella plurivora</name>
    <dbReference type="NCBI Taxonomy" id="936078"/>
    <lineage>
        <taxon>Eukaryota</taxon>
        <taxon>Fungi</taxon>
        <taxon>Dikarya</taxon>
        <taxon>Ascomycota</taxon>
        <taxon>Pezizomycotina</taxon>
        <taxon>Sordariomycetes</taxon>
        <taxon>Hypocreomycetidae</taxon>
        <taxon>Glomerellales</taxon>
        <taxon>Plectosphaerellaceae</taxon>
        <taxon>Plectosphaerella</taxon>
    </lineage>
</organism>
<keyword evidence="1" id="KW-0732">Signal</keyword>
<feature type="signal peptide" evidence="1">
    <location>
        <begin position="1"/>
        <end position="30"/>
    </location>
</feature>
<name>A0A9P8VLC4_9PEZI</name>